<keyword evidence="1" id="KW-0496">Mitochondrion</keyword>
<accession>A0A1Y0B2R6</accession>
<reference evidence="1" key="1">
    <citation type="submission" date="2017-03" db="EMBL/GenBank/DDBJ databases">
        <title>The mitochondrial genome of the carnivorous plant Utricularia reniformis (Lentibulariaceae): structure, comparative analysis and evolutionary landmarks.</title>
        <authorList>
            <person name="Silva S.R."/>
            <person name="Alvarenga D.O."/>
            <person name="Michael T.P."/>
            <person name="Miranda V.F.O."/>
            <person name="Varani A.M."/>
        </authorList>
    </citation>
    <scope>NUCLEOTIDE SEQUENCE</scope>
</reference>
<protein>
    <submittedName>
        <fullName evidence="1">Uncharacterized protein</fullName>
    </submittedName>
</protein>
<dbReference type="AlphaFoldDB" id="A0A1Y0B2R6"/>
<proteinExistence type="predicted"/>
<organism evidence="1">
    <name type="scientific">Utricularia reniformis</name>
    <dbReference type="NCBI Taxonomy" id="192314"/>
    <lineage>
        <taxon>Eukaryota</taxon>
        <taxon>Viridiplantae</taxon>
        <taxon>Streptophyta</taxon>
        <taxon>Embryophyta</taxon>
        <taxon>Tracheophyta</taxon>
        <taxon>Spermatophyta</taxon>
        <taxon>Magnoliopsida</taxon>
        <taxon>eudicotyledons</taxon>
        <taxon>Gunneridae</taxon>
        <taxon>Pentapetalae</taxon>
        <taxon>asterids</taxon>
        <taxon>lamiids</taxon>
        <taxon>Lamiales</taxon>
        <taxon>Lentibulariaceae</taxon>
        <taxon>Utricularia</taxon>
    </lineage>
</organism>
<geneLocation type="mitochondrion" evidence="1"/>
<sequence>MSRVRLNWPGPSSFRSYFPVFRFRVVRRIGGIVVRFLGSFWGTHPTTTDDLLLMIIPRTI</sequence>
<evidence type="ECO:0000313" key="1">
    <source>
        <dbReference type="EMBL" id="ART31663.1"/>
    </source>
</evidence>
<name>A0A1Y0B2R6_9LAMI</name>
<gene>
    <name evidence="1" type="ORF">AEK19_MT1472</name>
</gene>
<dbReference type="EMBL" id="KY774314">
    <property type="protein sequence ID" value="ART31663.1"/>
    <property type="molecule type" value="Genomic_DNA"/>
</dbReference>